<evidence type="ECO:0000313" key="2">
    <source>
        <dbReference type="Proteomes" id="UP000247459"/>
    </source>
</evidence>
<sequence>MIDIQRLYEKYLTLEIPNPFTLEQIHNRLTEAYYAEQVDLNVFSSLRFDPEAGFDQALAAYIFKDERGIQKILKLNNDEEIHEPFEFAWIINSTLQGFSHMLVLEIDVLRGKIEQEEMYLGNLHFEEYLITLYLTGHIQFGDDLFIDKLMARFREGYRLRYFGMQNGDEKYLYK</sequence>
<reference evidence="1 2" key="1">
    <citation type="submission" date="2018-01" db="EMBL/GenBank/DDBJ databases">
        <title>Genome sequence of the PGP bacterium Paenibacillus illinoisensis E3.</title>
        <authorList>
            <person name="Rolli E."/>
            <person name="Marasco R."/>
            <person name="Bessem C."/>
            <person name="Michoud G."/>
            <person name="Gaiarsa S."/>
            <person name="Borin S."/>
            <person name="Daffonchio D."/>
        </authorList>
    </citation>
    <scope>NUCLEOTIDE SEQUENCE [LARGE SCALE GENOMIC DNA]</scope>
    <source>
        <strain evidence="1 2">E3</strain>
    </source>
</reference>
<gene>
    <name evidence="1" type="ORF">PIL02S_01946</name>
</gene>
<dbReference type="AlphaFoldDB" id="A0A2W0CAW8"/>
<evidence type="ECO:0000313" key="1">
    <source>
        <dbReference type="EMBL" id="PYY29746.1"/>
    </source>
</evidence>
<proteinExistence type="predicted"/>
<name>A0A2W0CAW8_9BACL</name>
<comment type="caution">
    <text evidence="1">The sequence shown here is derived from an EMBL/GenBank/DDBJ whole genome shotgun (WGS) entry which is preliminary data.</text>
</comment>
<dbReference type="Proteomes" id="UP000247459">
    <property type="component" value="Unassembled WGS sequence"/>
</dbReference>
<organism evidence="1 2">
    <name type="scientific">Paenibacillus illinoisensis</name>
    <dbReference type="NCBI Taxonomy" id="59845"/>
    <lineage>
        <taxon>Bacteria</taxon>
        <taxon>Bacillati</taxon>
        <taxon>Bacillota</taxon>
        <taxon>Bacilli</taxon>
        <taxon>Bacillales</taxon>
        <taxon>Paenibacillaceae</taxon>
        <taxon>Paenibacillus</taxon>
    </lineage>
</organism>
<dbReference type="EMBL" id="PRLG01000015">
    <property type="protein sequence ID" value="PYY29746.1"/>
    <property type="molecule type" value="Genomic_DNA"/>
</dbReference>
<accession>A0A2W0CAW8</accession>
<dbReference type="OrthoDB" id="2605244at2"/>
<dbReference type="RefSeq" id="WP_110757992.1">
    <property type="nucleotide sequence ID" value="NZ_PRLG01000015.1"/>
</dbReference>
<protein>
    <submittedName>
        <fullName evidence="1">Uncharacterized protein</fullName>
    </submittedName>
</protein>